<feature type="region of interest" description="Disordered" evidence="1">
    <location>
        <begin position="69"/>
        <end position="142"/>
    </location>
</feature>
<evidence type="ECO:0000313" key="2">
    <source>
        <dbReference type="EMBL" id="BAD34027.1"/>
    </source>
</evidence>
<reference evidence="2" key="2">
    <citation type="submission" date="2002-10" db="EMBL/GenBank/DDBJ databases">
        <title>Oryza sativa nipponbare(GA3) genomic DNA, chromosome 6, BAC clone:OSJNBb0014G01.</title>
        <authorList>
            <person name="Sasaki T."/>
            <person name="Matsumoto T."/>
            <person name="Katayose Y."/>
        </authorList>
    </citation>
    <scope>NUCLEOTIDE SEQUENCE</scope>
</reference>
<proteinExistence type="predicted"/>
<evidence type="ECO:0000313" key="3">
    <source>
        <dbReference type="EMBL" id="BAD62082.1"/>
    </source>
</evidence>
<reference evidence="4" key="3">
    <citation type="journal article" date="2005" name="Nature">
        <title>The map-based sequence of the rice genome.</title>
        <authorList>
            <consortium name="International rice genome sequencing project (IRGSP)"/>
            <person name="Matsumoto T."/>
            <person name="Wu J."/>
            <person name="Kanamori H."/>
            <person name="Katayose Y."/>
            <person name="Fujisawa M."/>
            <person name="Namiki N."/>
            <person name="Mizuno H."/>
            <person name="Yamamoto K."/>
            <person name="Antonio B.A."/>
            <person name="Baba T."/>
            <person name="Sakata K."/>
            <person name="Nagamura Y."/>
            <person name="Aoki H."/>
            <person name="Arikawa K."/>
            <person name="Arita K."/>
            <person name="Bito T."/>
            <person name="Chiden Y."/>
            <person name="Fujitsuka N."/>
            <person name="Fukunaka R."/>
            <person name="Hamada M."/>
            <person name="Harada C."/>
            <person name="Hayashi A."/>
            <person name="Hijishita S."/>
            <person name="Honda M."/>
            <person name="Hosokawa S."/>
            <person name="Ichikawa Y."/>
            <person name="Idonuma A."/>
            <person name="Iijima M."/>
            <person name="Ikeda M."/>
            <person name="Ikeno M."/>
            <person name="Ito K."/>
            <person name="Ito S."/>
            <person name="Ito T."/>
            <person name="Ito Y."/>
            <person name="Ito Y."/>
            <person name="Iwabuchi A."/>
            <person name="Kamiya K."/>
            <person name="Karasawa W."/>
            <person name="Kurita K."/>
            <person name="Katagiri S."/>
            <person name="Kikuta A."/>
            <person name="Kobayashi H."/>
            <person name="Kobayashi N."/>
            <person name="Machita K."/>
            <person name="Maehara T."/>
            <person name="Masukawa M."/>
            <person name="Mizubayashi T."/>
            <person name="Mukai Y."/>
            <person name="Nagasaki H."/>
            <person name="Nagata Y."/>
            <person name="Naito S."/>
            <person name="Nakashima M."/>
            <person name="Nakama Y."/>
            <person name="Nakamichi Y."/>
            <person name="Nakamura M."/>
            <person name="Meguro A."/>
            <person name="Negishi M."/>
            <person name="Ohta I."/>
            <person name="Ohta T."/>
            <person name="Okamoto M."/>
            <person name="Ono N."/>
            <person name="Saji S."/>
            <person name="Sakaguchi M."/>
            <person name="Sakai K."/>
            <person name="Shibata M."/>
            <person name="Shimokawa T."/>
            <person name="Song J."/>
            <person name="Takazaki Y."/>
            <person name="Terasawa K."/>
            <person name="Tsugane M."/>
            <person name="Tsuji K."/>
            <person name="Ueda S."/>
            <person name="Waki K."/>
            <person name="Yamagata H."/>
            <person name="Yamamoto M."/>
            <person name="Yamamoto S."/>
            <person name="Yamane H."/>
            <person name="Yoshiki S."/>
            <person name="Yoshihara R."/>
            <person name="Yukawa K."/>
            <person name="Zhong H."/>
            <person name="Yano M."/>
            <person name="Yuan Q."/>
            <person name="Ouyang S."/>
            <person name="Liu J."/>
            <person name="Jones K.M."/>
            <person name="Gansberger K."/>
            <person name="Moffat K."/>
            <person name="Hill J."/>
            <person name="Bera J."/>
            <person name="Fadrosh D."/>
            <person name="Jin S."/>
            <person name="Johri S."/>
            <person name="Kim M."/>
            <person name="Overton L."/>
            <person name="Reardon M."/>
            <person name="Tsitrin T."/>
            <person name="Vuong H."/>
            <person name="Weaver B."/>
            <person name="Ciecko A."/>
            <person name="Tallon L."/>
            <person name="Jackson J."/>
            <person name="Pai G."/>
            <person name="Aken S.V."/>
            <person name="Utterback T."/>
            <person name="Reidmuller S."/>
            <person name="Feldblyum T."/>
            <person name="Hsiao J."/>
            <person name="Zismann V."/>
            <person name="Iobst S."/>
            <person name="de Vazeille A.R."/>
            <person name="Buell C.R."/>
            <person name="Ying K."/>
            <person name="Li Y."/>
            <person name="Lu T."/>
            <person name="Huang Y."/>
            <person name="Zhao Q."/>
            <person name="Feng Q."/>
            <person name="Zhang L."/>
            <person name="Zhu J."/>
            <person name="Weng Q."/>
            <person name="Mu J."/>
            <person name="Lu Y."/>
            <person name="Fan D."/>
            <person name="Liu Y."/>
            <person name="Guan J."/>
            <person name="Zhang Y."/>
            <person name="Yu S."/>
            <person name="Liu X."/>
            <person name="Zhang Y."/>
            <person name="Hong G."/>
            <person name="Han B."/>
            <person name="Choisne N."/>
            <person name="Demange N."/>
            <person name="Orjeda G."/>
            <person name="Samain S."/>
            <person name="Cattolico L."/>
            <person name="Pelletier E."/>
            <person name="Couloux A."/>
            <person name="Segurens B."/>
            <person name="Wincker P."/>
            <person name="D'Hont A."/>
            <person name="Scarpelli C."/>
            <person name="Weissenbach J."/>
            <person name="Salanoubat M."/>
            <person name="Quetier F."/>
            <person name="Yu Y."/>
            <person name="Kim H.R."/>
            <person name="Rambo T."/>
            <person name="Currie J."/>
            <person name="Collura K."/>
            <person name="Luo M."/>
            <person name="Yang T."/>
            <person name="Ammiraju J.S.S."/>
            <person name="Engler F."/>
            <person name="Soderlund C."/>
            <person name="Wing R.A."/>
            <person name="Palmer L.E."/>
            <person name="de la Bastide M."/>
            <person name="Spiegel L."/>
            <person name="Nascimento L."/>
            <person name="Zutavern T."/>
            <person name="O'Shaughnessy A."/>
            <person name="Dike S."/>
            <person name="Dedhia N."/>
            <person name="Preston R."/>
            <person name="Balija V."/>
            <person name="McCombie W.R."/>
            <person name="Chow T."/>
            <person name="Chen H."/>
            <person name="Chung M."/>
            <person name="Chen C."/>
            <person name="Shaw J."/>
            <person name="Wu H."/>
            <person name="Hsiao K."/>
            <person name="Chao Y."/>
            <person name="Chu M."/>
            <person name="Cheng C."/>
            <person name="Hour A."/>
            <person name="Lee P."/>
            <person name="Lin S."/>
            <person name="Lin Y."/>
            <person name="Liou J."/>
            <person name="Liu S."/>
            <person name="Hsing Y."/>
            <person name="Raghuvanshi S."/>
            <person name="Mohanty A."/>
            <person name="Bharti A.K."/>
            <person name="Gaur A."/>
            <person name="Gupta V."/>
            <person name="Kumar D."/>
            <person name="Ravi V."/>
            <person name="Vij S."/>
            <person name="Kapur A."/>
            <person name="Khurana P."/>
            <person name="Khurana P."/>
            <person name="Khurana J.P."/>
            <person name="Tyagi A.K."/>
            <person name="Gaikwad K."/>
            <person name="Singh A."/>
            <person name="Dalal V."/>
            <person name="Srivastava S."/>
            <person name="Dixit A."/>
            <person name="Pal A.K."/>
            <person name="Ghazi I.A."/>
            <person name="Yadav M."/>
            <person name="Pandit A."/>
            <person name="Bhargava A."/>
            <person name="Sureshbabu K."/>
            <person name="Batra K."/>
            <person name="Sharma T.R."/>
            <person name="Mohapatra T."/>
            <person name="Singh N.K."/>
            <person name="Messing J."/>
            <person name="Nelson A.B."/>
            <person name="Fuks G."/>
            <person name="Kavchok S."/>
            <person name="Keizer G."/>
            <person name="Linton E."/>
            <person name="Llaca V."/>
            <person name="Song R."/>
            <person name="Tanyolac B."/>
            <person name="Young S."/>
            <person name="Ho-Il K."/>
            <person name="Hahn J.H."/>
            <person name="Sangsakoo G."/>
            <person name="Vanavichit A."/>
            <person name="de Mattos Luiz.A.T."/>
            <person name="Zimmer P.D."/>
            <person name="Malone G."/>
            <person name="Dellagostin O."/>
            <person name="de Oliveira A.C."/>
            <person name="Bevan M."/>
            <person name="Bancroft I."/>
            <person name="Minx P."/>
            <person name="Cordum H."/>
            <person name="Wilson R."/>
            <person name="Cheng Z."/>
            <person name="Jin W."/>
            <person name="Jiang J."/>
            <person name="Leong S.A."/>
            <person name="Iwama H."/>
            <person name="Gojobori T."/>
            <person name="Itoh T."/>
            <person name="Niimura Y."/>
            <person name="Fujii Y."/>
            <person name="Habara T."/>
            <person name="Sakai H."/>
            <person name="Sato Y."/>
            <person name="Wilson G."/>
            <person name="Kumar K."/>
            <person name="McCouch S."/>
            <person name="Juretic N."/>
            <person name="Hoen D."/>
            <person name="Wright S."/>
            <person name="Bruskiewich R."/>
            <person name="Bureau T."/>
            <person name="Miyao A."/>
            <person name="Hirochika H."/>
            <person name="Nishikawa T."/>
            <person name="Kadowaki K."/>
            <person name="Sugiura M."/>
            <person name="Burr B."/>
            <person name="Sasaki T."/>
        </authorList>
    </citation>
    <scope>NUCLEOTIDE SEQUENCE [LARGE SCALE GENOMIC DNA]</scope>
    <source>
        <strain evidence="4">cv. Nipponbare</strain>
    </source>
</reference>
<evidence type="ECO:0000256" key="1">
    <source>
        <dbReference type="SAM" id="MobiDB-lite"/>
    </source>
</evidence>
<name>Q69LU8_ORYSJ</name>
<reference evidence="4" key="4">
    <citation type="journal article" date="2008" name="Nucleic Acids Res.">
        <title>The rice annotation project database (RAP-DB): 2008 update.</title>
        <authorList>
            <consortium name="The rice annotation project (RAP)"/>
        </authorList>
    </citation>
    <scope>GENOME REANNOTATION</scope>
    <source>
        <strain evidence="4">cv. Nipponbare</strain>
    </source>
</reference>
<dbReference type="AlphaFoldDB" id="Q69LU8"/>
<sequence>MAAGGHGRWPGMARLFRAINEVQEALHGGFSGDSHQHGESLVRWRCCGIEGRGGGVGQSVNMAAIPAGLPDWGGGGEEGDIREAAAGGRLRNGDTSRSGASDDGDSESGESMNPGWGEKKRVEGPIISGFSVEGQKLDSLTS</sequence>
<gene>
    <name evidence="3" type="ORF">OSJNBa0031J07.47</name>
    <name evidence="2" type="ORF">OSJNBb0014G01.1</name>
</gene>
<accession>Q69LU8</accession>
<reference evidence="3" key="1">
    <citation type="submission" date="2002-09" db="EMBL/GenBank/DDBJ databases">
        <title>Oryza sativa nipponbare(GA3) genomic DNA, chromosome 6, BAC clone:OSJNBa0031J07.</title>
        <authorList>
            <person name="Sasaki T."/>
            <person name="Matsumoto T."/>
            <person name="Katayose Y."/>
        </authorList>
    </citation>
    <scope>NUCLEOTIDE SEQUENCE</scope>
</reference>
<organism evidence="2 4">
    <name type="scientific">Oryza sativa subsp. japonica</name>
    <name type="common">Rice</name>
    <dbReference type="NCBI Taxonomy" id="39947"/>
    <lineage>
        <taxon>Eukaryota</taxon>
        <taxon>Viridiplantae</taxon>
        <taxon>Streptophyta</taxon>
        <taxon>Embryophyta</taxon>
        <taxon>Tracheophyta</taxon>
        <taxon>Spermatophyta</taxon>
        <taxon>Magnoliopsida</taxon>
        <taxon>Liliopsida</taxon>
        <taxon>Poales</taxon>
        <taxon>Poaceae</taxon>
        <taxon>BOP clade</taxon>
        <taxon>Oryzoideae</taxon>
        <taxon>Oryzeae</taxon>
        <taxon>Oryzinae</taxon>
        <taxon>Oryza</taxon>
        <taxon>Oryza sativa</taxon>
    </lineage>
</organism>
<feature type="compositionally biased region" description="Low complexity" evidence="1">
    <location>
        <begin position="84"/>
        <end position="101"/>
    </location>
</feature>
<dbReference type="Proteomes" id="UP000000763">
    <property type="component" value="Chromosome 6"/>
</dbReference>
<protein>
    <submittedName>
        <fullName evidence="2">Uncharacterized protein</fullName>
    </submittedName>
</protein>
<dbReference type="EMBL" id="AP005688">
    <property type="protein sequence ID" value="BAD62082.1"/>
    <property type="molecule type" value="Genomic_DNA"/>
</dbReference>
<dbReference type="EMBL" id="AP005806">
    <property type="protein sequence ID" value="BAD34027.1"/>
    <property type="molecule type" value="Genomic_DNA"/>
</dbReference>
<evidence type="ECO:0000313" key="4">
    <source>
        <dbReference type="Proteomes" id="UP000000763"/>
    </source>
</evidence>